<accession>A0A498H260</accession>
<gene>
    <name evidence="1" type="ORF">ABH15_01250</name>
</gene>
<evidence type="ECO:0000313" key="2">
    <source>
        <dbReference type="Proteomes" id="UP000290932"/>
    </source>
</evidence>
<dbReference type="EMBL" id="LHQS01000001">
    <property type="protein sequence ID" value="RXE56813.1"/>
    <property type="molecule type" value="Genomic_DNA"/>
</dbReference>
<reference evidence="1 2" key="1">
    <citation type="journal article" date="2015" name="Int. J. Syst. Evol. Microbiol.">
        <title>Methanoculleus taiwanensis sp. nov., a methanogen isolated from deep marine sediment at the deformation front area near Taiwan.</title>
        <authorList>
            <person name="Weng C.Y."/>
            <person name="Chen S.C."/>
            <person name="Lai M.C."/>
            <person name="Wu S.Y."/>
            <person name="Lin S."/>
            <person name="Yang T.F."/>
            <person name="Chen P.C."/>
        </authorList>
    </citation>
    <scope>NUCLEOTIDE SEQUENCE [LARGE SCALE GENOMIC DNA]</scope>
    <source>
        <strain evidence="1 2">CYW4</strain>
    </source>
</reference>
<sequence length="72" mass="8373">MDARRGEAAWTRIRQRRLFDGAEYYAERLFETQQAARSYARLLETRGAIVQVAPSHAEGGKRGYAVFVRRER</sequence>
<name>A0A498H260_9EURY</name>
<dbReference type="RefSeq" id="WP_128692551.1">
    <property type="nucleotide sequence ID" value="NZ_LHQS01000001.1"/>
</dbReference>
<dbReference type="OrthoDB" id="106259at2157"/>
<protein>
    <submittedName>
        <fullName evidence="1">Uncharacterized protein</fullName>
    </submittedName>
</protein>
<proteinExistence type="predicted"/>
<dbReference type="AlphaFoldDB" id="A0A498H260"/>
<keyword evidence="2" id="KW-1185">Reference proteome</keyword>
<comment type="caution">
    <text evidence="1">The sequence shown here is derived from an EMBL/GenBank/DDBJ whole genome shotgun (WGS) entry which is preliminary data.</text>
</comment>
<evidence type="ECO:0000313" key="1">
    <source>
        <dbReference type="EMBL" id="RXE56813.1"/>
    </source>
</evidence>
<organism evidence="1 2">
    <name type="scientific">Methanoculleus taiwanensis</name>
    <dbReference type="NCBI Taxonomy" id="1550565"/>
    <lineage>
        <taxon>Archaea</taxon>
        <taxon>Methanobacteriati</taxon>
        <taxon>Methanobacteriota</taxon>
        <taxon>Stenosarchaea group</taxon>
        <taxon>Methanomicrobia</taxon>
        <taxon>Methanomicrobiales</taxon>
        <taxon>Methanomicrobiaceae</taxon>
        <taxon>Methanoculleus</taxon>
    </lineage>
</organism>
<dbReference type="Proteomes" id="UP000290932">
    <property type="component" value="Unassembled WGS sequence"/>
</dbReference>